<gene>
    <name evidence="3" type="ORF">ACFPUY_40845</name>
</gene>
<keyword evidence="2" id="KW-0472">Membrane</keyword>
<protein>
    <submittedName>
        <fullName evidence="3">Uncharacterized protein</fullName>
    </submittedName>
</protein>
<evidence type="ECO:0000256" key="2">
    <source>
        <dbReference type="SAM" id="Phobius"/>
    </source>
</evidence>
<sequence>MADQFDVIEAGERDRRRPIGLLVVLALLGASVAGLILSRGPEPAPEREPPREAAAPIRSLTRLDSRPNLLHPEADEKKGTARIEVTFPDGVRATVRYPAELRLDRLGLRPFQGVWVDDEFRQLTAPYNGELEITRGGEPIRSFGDNVTLWPRQAGSGSFGQVLLFAFGPWRMAMYDRPPGLGFDQRLAVASGVRGRVTGDGHLVLSGAGRVRLAAPGDTERGEPVGPQLWFGGGATDMVALIPTPGCEKTRGLPRGVRGRGHPVADVCRDGMRVVAMGDDAFVGKALDGIRISVK</sequence>
<organism evidence="3 4">
    <name type="scientific">Nonomuraea harbinensis</name>
    <dbReference type="NCBI Taxonomy" id="1286938"/>
    <lineage>
        <taxon>Bacteria</taxon>
        <taxon>Bacillati</taxon>
        <taxon>Actinomycetota</taxon>
        <taxon>Actinomycetes</taxon>
        <taxon>Streptosporangiales</taxon>
        <taxon>Streptosporangiaceae</taxon>
        <taxon>Nonomuraea</taxon>
    </lineage>
</organism>
<keyword evidence="2" id="KW-1133">Transmembrane helix</keyword>
<dbReference type="RefSeq" id="WP_219548932.1">
    <property type="nucleotide sequence ID" value="NZ_JAHKRN010000043.1"/>
</dbReference>
<evidence type="ECO:0000256" key="1">
    <source>
        <dbReference type="SAM" id="MobiDB-lite"/>
    </source>
</evidence>
<dbReference type="EMBL" id="JBHSNW010000034">
    <property type="protein sequence ID" value="MFC5821472.1"/>
    <property type="molecule type" value="Genomic_DNA"/>
</dbReference>
<reference evidence="4" key="1">
    <citation type="journal article" date="2019" name="Int. J. Syst. Evol. Microbiol.">
        <title>The Global Catalogue of Microorganisms (GCM) 10K type strain sequencing project: providing services to taxonomists for standard genome sequencing and annotation.</title>
        <authorList>
            <consortium name="The Broad Institute Genomics Platform"/>
            <consortium name="The Broad Institute Genome Sequencing Center for Infectious Disease"/>
            <person name="Wu L."/>
            <person name="Ma J."/>
        </authorList>
    </citation>
    <scope>NUCLEOTIDE SEQUENCE [LARGE SCALE GENOMIC DNA]</scope>
    <source>
        <strain evidence="4">CGMCC 4.7106</strain>
    </source>
</reference>
<dbReference type="Proteomes" id="UP001596096">
    <property type="component" value="Unassembled WGS sequence"/>
</dbReference>
<feature type="transmembrane region" description="Helical" evidence="2">
    <location>
        <begin position="19"/>
        <end position="37"/>
    </location>
</feature>
<evidence type="ECO:0000313" key="4">
    <source>
        <dbReference type="Proteomes" id="UP001596096"/>
    </source>
</evidence>
<feature type="region of interest" description="Disordered" evidence="1">
    <location>
        <begin position="39"/>
        <end position="59"/>
    </location>
</feature>
<keyword evidence="2" id="KW-0812">Transmembrane</keyword>
<accession>A0ABW1C821</accession>
<name>A0ABW1C821_9ACTN</name>
<comment type="caution">
    <text evidence="3">The sequence shown here is derived from an EMBL/GenBank/DDBJ whole genome shotgun (WGS) entry which is preliminary data.</text>
</comment>
<evidence type="ECO:0000313" key="3">
    <source>
        <dbReference type="EMBL" id="MFC5821472.1"/>
    </source>
</evidence>
<proteinExistence type="predicted"/>
<keyword evidence="4" id="KW-1185">Reference proteome</keyword>